<proteinExistence type="predicted"/>
<sequence>MKKSTWWIITVIGVAVIAAVVFFMMKPAQEAKHVGKVKTNQDAKDELLVSFTDQQLNNTYYLHDRALHTEKLTAYPSIAYDSTKQLLYYTYTDEDTQKVSIRELNVKNDQEKTLFTSDDSIDSMRLSGNGNQLYLRYNKDSGEQFFVASFDLKKHKVKMLYPEKSKDDTVSSFAYDPTSNLLAVQHYSLKEDYQKTDEANEKGTDPEPTTMKITLQTGQKGNRIARISQTINDISFSPDHKTLIYTEVKVRNEKEVSSIKMLDVETGKTTTLVKNNQNVHILSAAQPQFSTDGTSVYFLGVAKNAKELKDDTGRKAKVRTIFEYDIKKKTVEAAWEKDGGIINNFTVNR</sequence>
<dbReference type="AlphaFoldDB" id="A0A081LCL2"/>
<evidence type="ECO:0008006" key="4">
    <source>
        <dbReference type="Google" id="ProtNLM"/>
    </source>
</evidence>
<protein>
    <recommendedName>
        <fullName evidence="4">Protein TolB</fullName>
    </recommendedName>
</protein>
<evidence type="ECO:0000313" key="2">
    <source>
        <dbReference type="EMBL" id="KEP26988.1"/>
    </source>
</evidence>
<evidence type="ECO:0000313" key="3">
    <source>
        <dbReference type="Proteomes" id="UP000028091"/>
    </source>
</evidence>
<accession>A0A081LCL2</accession>
<feature type="transmembrane region" description="Helical" evidence="1">
    <location>
        <begin position="6"/>
        <end position="25"/>
    </location>
</feature>
<dbReference type="SUPFAM" id="SSF69304">
    <property type="entry name" value="Tricorn protease N-terminal domain"/>
    <property type="match status" value="1"/>
</dbReference>
<keyword evidence="3" id="KW-1185">Reference proteome</keyword>
<dbReference type="RefSeq" id="WP_034320346.1">
    <property type="nucleotide sequence ID" value="NZ_JAVIKA010000006.1"/>
</dbReference>
<evidence type="ECO:0000256" key="1">
    <source>
        <dbReference type="SAM" id="Phobius"/>
    </source>
</evidence>
<dbReference type="OrthoDB" id="2936680at2"/>
<organism evidence="2 3">
    <name type="scientific">Bacillus zhangzhouensis</name>
    <dbReference type="NCBI Taxonomy" id="1178540"/>
    <lineage>
        <taxon>Bacteria</taxon>
        <taxon>Bacillati</taxon>
        <taxon>Bacillota</taxon>
        <taxon>Bacilli</taxon>
        <taxon>Bacillales</taxon>
        <taxon>Bacillaceae</taxon>
        <taxon>Bacillus</taxon>
    </lineage>
</organism>
<dbReference type="InterPro" id="IPR011042">
    <property type="entry name" value="6-blade_b-propeller_TolB-like"/>
</dbReference>
<keyword evidence="1" id="KW-0812">Transmembrane</keyword>
<dbReference type="EMBL" id="JOTP01000006">
    <property type="protein sequence ID" value="KEP26988.1"/>
    <property type="molecule type" value="Genomic_DNA"/>
</dbReference>
<gene>
    <name evidence="2" type="ORF">BA70_17400</name>
</gene>
<keyword evidence="1" id="KW-1133">Transmembrane helix</keyword>
<dbReference type="Proteomes" id="UP000028091">
    <property type="component" value="Unassembled WGS sequence"/>
</dbReference>
<name>A0A081LCL2_9BACI</name>
<reference evidence="2 3" key="1">
    <citation type="submission" date="2012-09" db="EMBL/GenBank/DDBJ databases">
        <title>Genome Sequence of Bacillus sp. DW5-4.</title>
        <authorList>
            <person name="Lai Q."/>
            <person name="Liu Y."/>
            <person name="Shao Z."/>
        </authorList>
    </citation>
    <scope>NUCLEOTIDE SEQUENCE [LARGE SCALE GENOMIC DNA]</scope>
    <source>
        <strain evidence="2 3">DW5-4</strain>
    </source>
</reference>
<dbReference type="Gene3D" id="2.120.10.30">
    <property type="entry name" value="TolB, C-terminal domain"/>
    <property type="match status" value="1"/>
</dbReference>
<keyword evidence="1" id="KW-0472">Membrane</keyword>
<comment type="caution">
    <text evidence="2">The sequence shown here is derived from an EMBL/GenBank/DDBJ whole genome shotgun (WGS) entry which is preliminary data.</text>
</comment>
<dbReference type="eggNOG" id="COG0823">
    <property type="taxonomic scope" value="Bacteria"/>
</dbReference>